<name>A0ABP3P1S1_9PROT</name>
<dbReference type="InterPro" id="IPR046357">
    <property type="entry name" value="PPIase_dom_sf"/>
</dbReference>
<dbReference type="PANTHER" id="PTHR43811">
    <property type="entry name" value="FKBP-TYPE PEPTIDYL-PROLYL CIS-TRANS ISOMERASE FKPA"/>
    <property type="match status" value="1"/>
</dbReference>
<dbReference type="Pfam" id="PF00254">
    <property type="entry name" value="FKBP_C"/>
    <property type="match status" value="1"/>
</dbReference>
<evidence type="ECO:0000256" key="8">
    <source>
        <dbReference type="SAM" id="SignalP"/>
    </source>
</evidence>
<keyword evidence="11" id="KW-1185">Reference proteome</keyword>
<evidence type="ECO:0000256" key="3">
    <source>
        <dbReference type="ARBA" id="ARBA00023110"/>
    </source>
</evidence>
<feature type="signal peptide" evidence="8">
    <location>
        <begin position="1"/>
        <end position="20"/>
    </location>
</feature>
<feature type="chain" id="PRO_5047397803" description="Peptidyl-prolyl cis-trans isomerase" evidence="8">
    <location>
        <begin position="21"/>
        <end position="186"/>
    </location>
</feature>
<evidence type="ECO:0000256" key="5">
    <source>
        <dbReference type="PROSITE-ProRule" id="PRU00277"/>
    </source>
</evidence>
<keyword evidence="3 5" id="KW-0697">Rotamase</keyword>
<feature type="domain" description="PPIase FKBP-type" evidence="9">
    <location>
        <begin position="74"/>
        <end position="159"/>
    </location>
</feature>
<comment type="similarity">
    <text evidence="2 6">Belongs to the FKBP-type PPIase family.</text>
</comment>
<dbReference type="EC" id="5.2.1.8" evidence="6"/>
<dbReference type="Proteomes" id="UP001499951">
    <property type="component" value="Unassembled WGS sequence"/>
</dbReference>
<dbReference type="PROSITE" id="PS50059">
    <property type="entry name" value="FKBP_PPIASE"/>
    <property type="match status" value="1"/>
</dbReference>
<dbReference type="SUPFAM" id="SSF54534">
    <property type="entry name" value="FKBP-like"/>
    <property type="match status" value="1"/>
</dbReference>
<evidence type="ECO:0000259" key="9">
    <source>
        <dbReference type="PROSITE" id="PS50059"/>
    </source>
</evidence>
<organism evidence="10 11">
    <name type="scientific">Rhizomicrobium electricum</name>
    <dbReference type="NCBI Taxonomy" id="480070"/>
    <lineage>
        <taxon>Bacteria</taxon>
        <taxon>Pseudomonadati</taxon>
        <taxon>Pseudomonadota</taxon>
        <taxon>Alphaproteobacteria</taxon>
        <taxon>Micropepsales</taxon>
        <taxon>Micropepsaceae</taxon>
        <taxon>Rhizomicrobium</taxon>
    </lineage>
</organism>
<proteinExistence type="inferred from homology"/>
<dbReference type="Gene3D" id="3.10.50.40">
    <property type="match status" value="1"/>
</dbReference>
<sequence length="186" mass="20273">MRLALILAVLLAATAVHANAADPKSDPRLTPQANQAFLAAWDKAHVGKPGAVIKPSGLRYQILKNGFGWRPRATDYVTVYYTGKLINGETFDGTEEGMPVRFKVNNLISGWAEALTLMKVGDRWQIVIPYKLGYGEAGSPPSIPPMQTLVFEVELLKVTPPRLRPADPNNPDDKHAGEDMGPADND</sequence>
<reference evidence="11" key="1">
    <citation type="journal article" date="2019" name="Int. J. Syst. Evol. Microbiol.">
        <title>The Global Catalogue of Microorganisms (GCM) 10K type strain sequencing project: providing services to taxonomists for standard genome sequencing and annotation.</title>
        <authorList>
            <consortium name="The Broad Institute Genomics Platform"/>
            <consortium name="The Broad Institute Genome Sequencing Center for Infectious Disease"/>
            <person name="Wu L."/>
            <person name="Ma J."/>
        </authorList>
    </citation>
    <scope>NUCLEOTIDE SEQUENCE [LARGE SCALE GENOMIC DNA]</scope>
    <source>
        <strain evidence="11">JCM 15089</strain>
    </source>
</reference>
<protein>
    <recommendedName>
        <fullName evidence="6">Peptidyl-prolyl cis-trans isomerase</fullName>
        <ecNumber evidence="6">5.2.1.8</ecNumber>
    </recommendedName>
</protein>
<dbReference type="RefSeq" id="WP_166930185.1">
    <property type="nucleotide sequence ID" value="NZ_BAAADD010000001.1"/>
</dbReference>
<evidence type="ECO:0000256" key="1">
    <source>
        <dbReference type="ARBA" id="ARBA00000971"/>
    </source>
</evidence>
<dbReference type="InterPro" id="IPR001179">
    <property type="entry name" value="PPIase_FKBP_dom"/>
</dbReference>
<feature type="region of interest" description="Disordered" evidence="7">
    <location>
        <begin position="161"/>
        <end position="186"/>
    </location>
</feature>
<accession>A0ABP3P1S1</accession>
<dbReference type="PANTHER" id="PTHR43811:SF19">
    <property type="entry name" value="39 KDA FK506-BINDING NUCLEAR PROTEIN"/>
    <property type="match status" value="1"/>
</dbReference>
<evidence type="ECO:0000256" key="6">
    <source>
        <dbReference type="RuleBase" id="RU003915"/>
    </source>
</evidence>
<evidence type="ECO:0000256" key="4">
    <source>
        <dbReference type="ARBA" id="ARBA00023235"/>
    </source>
</evidence>
<keyword evidence="4 5" id="KW-0413">Isomerase</keyword>
<dbReference type="EMBL" id="BAAADD010000001">
    <property type="protein sequence ID" value="GAA0555608.1"/>
    <property type="molecule type" value="Genomic_DNA"/>
</dbReference>
<evidence type="ECO:0000313" key="11">
    <source>
        <dbReference type="Proteomes" id="UP001499951"/>
    </source>
</evidence>
<comment type="caution">
    <text evidence="10">The sequence shown here is derived from an EMBL/GenBank/DDBJ whole genome shotgun (WGS) entry which is preliminary data.</text>
</comment>
<evidence type="ECO:0000313" key="10">
    <source>
        <dbReference type="EMBL" id="GAA0555608.1"/>
    </source>
</evidence>
<evidence type="ECO:0000256" key="7">
    <source>
        <dbReference type="SAM" id="MobiDB-lite"/>
    </source>
</evidence>
<keyword evidence="8" id="KW-0732">Signal</keyword>
<comment type="catalytic activity">
    <reaction evidence="1 5 6">
        <text>[protein]-peptidylproline (omega=180) = [protein]-peptidylproline (omega=0)</text>
        <dbReference type="Rhea" id="RHEA:16237"/>
        <dbReference type="Rhea" id="RHEA-COMP:10747"/>
        <dbReference type="Rhea" id="RHEA-COMP:10748"/>
        <dbReference type="ChEBI" id="CHEBI:83833"/>
        <dbReference type="ChEBI" id="CHEBI:83834"/>
        <dbReference type="EC" id="5.2.1.8"/>
    </reaction>
</comment>
<gene>
    <name evidence="10" type="ORF">GCM10008942_00060</name>
</gene>
<evidence type="ECO:0000256" key="2">
    <source>
        <dbReference type="ARBA" id="ARBA00006577"/>
    </source>
</evidence>